<accession>A0A210PRP1</accession>
<protein>
    <submittedName>
        <fullName evidence="2">Uncharacterized protein</fullName>
    </submittedName>
</protein>
<organism evidence="2 3">
    <name type="scientific">Mizuhopecten yessoensis</name>
    <name type="common">Japanese scallop</name>
    <name type="synonym">Patinopecten yessoensis</name>
    <dbReference type="NCBI Taxonomy" id="6573"/>
    <lineage>
        <taxon>Eukaryota</taxon>
        <taxon>Metazoa</taxon>
        <taxon>Spiralia</taxon>
        <taxon>Lophotrochozoa</taxon>
        <taxon>Mollusca</taxon>
        <taxon>Bivalvia</taxon>
        <taxon>Autobranchia</taxon>
        <taxon>Pteriomorphia</taxon>
        <taxon>Pectinida</taxon>
        <taxon>Pectinoidea</taxon>
        <taxon>Pectinidae</taxon>
        <taxon>Mizuhopecten</taxon>
    </lineage>
</organism>
<keyword evidence="3" id="KW-1185">Reference proteome</keyword>
<sequence length="304" mass="33696">MTEMSQWIENACIPALFIALMVYRTDAYSLVTLDASNCNSKTLFISHEQSQTIRWTGEVIPARCRVGFEATEAPYAICVDIDIFRVDHCSFTLGIYEDLAEYPVKRYDCTSTDTTEERCFDHTRIYLGFTFNNTGEFSYPSVKIEVKVKVDENAESDMAGVVFPIVVFLFFIGGCGACVKHGCKCLRDFVYSMCESVSQSECRLCDTIENLTCNECSANVPEDVSTNITAEPPATTAIGTTDDSSEHSSMISLEIDIALEEPLNPSAPPVVNEWDPPPYVVPPPDASVPDVPPPSYYDVINQTI</sequence>
<reference evidence="2 3" key="1">
    <citation type="journal article" date="2017" name="Nat. Ecol. Evol.">
        <title>Scallop genome provides insights into evolution of bilaterian karyotype and development.</title>
        <authorList>
            <person name="Wang S."/>
            <person name="Zhang J."/>
            <person name="Jiao W."/>
            <person name="Li J."/>
            <person name="Xun X."/>
            <person name="Sun Y."/>
            <person name="Guo X."/>
            <person name="Huan P."/>
            <person name="Dong B."/>
            <person name="Zhang L."/>
            <person name="Hu X."/>
            <person name="Sun X."/>
            <person name="Wang J."/>
            <person name="Zhao C."/>
            <person name="Wang Y."/>
            <person name="Wang D."/>
            <person name="Huang X."/>
            <person name="Wang R."/>
            <person name="Lv J."/>
            <person name="Li Y."/>
            <person name="Zhang Z."/>
            <person name="Liu B."/>
            <person name="Lu W."/>
            <person name="Hui Y."/>
            <person name="Liang J."/>
            <person name="Zhou Z."/>
            <person name="Hou R."/>
            <person name="Li X."/>
            <person name="Liu Y."/>
            <person name="Li H."/>
            <person name="Ning X."/>
            <person name="Lin Y."/>
            <person name="Zhao L."/>
            <person name="Xing Q."/>
            <person name="Dou J."/>
            <person name="Li Y."/>
            <person name="Mao J."/>
            <person name="Guo H."/>
            <person name="Dou H."/>
            <person name="Li T."/>
            <person name="Mu C."/>
            <person name="Jiang W."/>
            <person name="Fu Q."/>
            <person name="Fu X."/>
            <person name="Miao Y."/>
            <person name="Liu J."/>
            <person name="Yu Q."/>
            <person name="Li R."/>
            <person name="Liao H."/>
            <person name="Li X."/>
            <person name="Kong Y."/>
            <person name="Jiang Z."/>
            <person name="Chourrout D."/>
            <person name="Li R."/>
            <person name="Bao Z."/>
        </authorList>
    </citation>
    <scope>NUCLEOTIDE SEQUENCE [LARGE SCALE GENOMIC DNA]</scope>
    <source>
        <strain evidence="2 3">PY_sf001</strain>
    </source>
</reference>
<dbReference type="Proteomes" id="UP000242188">
    <property type="component" value="Unassembled WGS sequence"/>
</dbReference>
<keyword evidence="1" id="KW-0812">Transmembrane</keyword>
<feature type="transmembrane region" description="Helical" evidence="1">
    <location>
        <begin position="158"/>
        <end position="179"/>
    </location>
</feature>
<evidence type="ECO:0000313" key="2">
    <source>
        <dbReference type="EMBL" id="OWF39148.1"/>
    </source>
</evidence>
<keyword evidence="1" id="KW-0472">Membrane</keyword>
<evidence type="ECO:0000256" key="1">
    <source>
        <dbReference type="SAM" id="Phobius"/>
    </source>
</evidence>
<gene>
    <name evidence="2" type="ORF">KP79_PYT10908</name>
</gene>
<proteinExistence type="predicted"/>
<dbReference type="EMBL" id="NEDP02005540">
    <property type="protein sequence ID" value="OWF39148.1"/>
    <property type="molecule type" value="Genomic_DNA"/>
</dbReference>
<keyword evidence="1" id="KW-1133">Transmembrane helix</keyword>
<name>A0A210PRP1_MIZYE</name>
<evidence type="ECO:0000313" key="3">
    <source>
        <dbReference type="Proteomes" id="UP000242188"/>
    </source>
</evidence>
<comment type="caution">
    <text evidence="2">The sequence shown here is derived from an EMBL/GenBank/DDBJ whole genome shotgun (WGS) entry which is preliminary data.</text>
</comment>
<dbReference type="AlphaFoldDB" id="A0A210PRP1"/>